<dbReference type="Pfam" id="PF08281">
    <property type="entry name" value="Sigma70_r4_2"/>
    <property type="match status" value="1"/>
</dbReference>
<dbReference type="SUPFAM" id="SSF88946">
    <property type="entry name" value="Sigma2 domain of RNA polymerase sigma factors"/>
    <property type="match status" value="1"/>
</dbReference>
<evidence type="ECO:0000259" key="6">
    <source>
        <dbReference type="Pfam" id="PF08281"/>
    </source>
</evidence>
<dbReference type="GO" id="GO:0003677">
    <property type="term" value="F:DNA binding"/>
    <property type="evidence" value="ECO:0007669"/>
    <property type="project" value="InterPro"/>
</dbReference>
<dbReference type="InterPro" id="IPR036388">
    <property type="entry name" value="WH-like_DNA-bd_sf"/>
</dbReference>
<feature type="domain" description="RNA polymerase sigma-70 region 2" evidence="5">
    <location>
        <begin position="14"/>
        <end position="82"/>
    </location>
</feature>
<dbReference type="Pfam" id="PF04542">
    <property type="entry name" value="Sigma70_r2"/>
    <property type="match status" value="1"/>
</dbReference>
<protein>
    <submittedName>
        <fullName evidence="7">RNA polymerase sigma-70 factor (ECF subfamily)</fullName>
    </submittedName>
</protein>
<evidence type="ECO:0000259" key="5">
    <source>
        <dbReference type="Pfam" id="PF04542"/>
    </source>
</evidence>
<gene>
    <name evidence="7" type="ORF">BKA15_004489</name>
</gene>
<dbReference type="RefSeq" id="WP_179754444.1">
    <property type="nucleotide sequence ID" value="NZ_JACCBU010000001.1"/>
</dbReference>
<evidence type="ECO:0000256" key="1">
    <source>
        <dbReference type="ARBA" id="ARBA00010641"/>
    </source>
</evidence>
<dbReference type="InterPro" id="IPR013325">
    <property type="entry name" value="RNA_pol_sigma_r2"/>
</dbReference>
<keyword evidence="4" id="KW-0804">Transcription</keyword>
<dbReference type="InterPro" id="IPR007627">
    <property type="entry name" value="RNA_pol_sigma70_r2"/>
</dbReference>
<keyword evidence="8" id="KW-1185">Reference proteome</keyword>
<dbReference type="InterPro" id="IPR014284">
    <property type="entry name" value="RNA_pol_sigma-70_dom"/>
</dbReference>
<dbReference type="InterPro" id="IPR013249">
    <property type="entry name" value="RNA_pol_sigma70_r4_t2"/>
</dbReference>
<proteinExistence type="inferred from homology"/>
<evidence type="ECO:0000256" key="2">
    <source>
        <dbReference type="ARBA" id="ARBA00023015"/>
    </source>
</evidence>
<dbReference type="Gene3D" id="1.10.10.10">
    <property type="entry name" value="Winged helix-like DNA-binding domain superfamily/Winged helix DNA-binding domain"/>
    <property type="match status" value="1"/>
</dbReference>
<dbReference type="InterPro" id="IPR039425">
    <property type="entry name" value="RNA_pol_sigma-70-like"/>
</dbReference>
<dbReference type="NCBIfam" id="TIGR02937">
    <property type="entry name" value="sigma70-ECF"/>
    <property type="match status" value="1"/>
</dbReference>
<dbReference type="GO" id="GO:0016987">
    <property type="term" value="F:sigma factor activity"/>
    <property type="evidence" value="ECO:0007669"/>
    <property type="project" value="UniProtKB-KW"/>
</dbReference>
<dbReference type="GO" id="GO:0006352">
    <property type="term" value="P:DNA-templated transcription initiation"/>
    <property type="evidence" value="ECO:0007669"/>
    <property type="project" value="InterPro"/>
</dbReference>
<dbReference type="EMBL" id="JACCBU010000001">
    <property type="protein sequence ID" value="NYE73160.1"/>
    <property type="molecule type" value="Genomic_DNA"/>
</dbReference>
<dbReference type="PANTHER" id="PTHR43133">
    <property type="entry name" value="RNA POLYMERASE ECF-TYPE SIGMA FACTO"/>
    <property type="match status" value="1"/>
</dbReference>
<name>A0A7Y9IAC0_9ACTN</name>
<keyword evidence="3" id="KW-0731">Sigma factor</keyword>
<sequence length="184" mass="20584">MIVPAETRQAFERLYDDHRQGVWALFLGRHGDRTVAEELTQETFLRLWRRIDAVAPLGPDSQRGWIFRVARNLSIDAYRTAAAARTAVRQVADDLRPRAAGDEAATDVAEVAIDRERLAAVDRAISTLPETQRVVLSMIAVGGLRAVDVAEALELPAGTVRYRLSEARRTLRMILESELERTHG</sequence>
<evidence type="ECO:0000313" key="8">
    <source>
        <dbReference type="Proteomes" id="UP000569914"/>
    </source>
</evidence>
<evidence type="ECO:0000313" key="7">
    <source>
        <dbReference type="EMBL" id="NYE73160.1"/>
    </source>
</evidence>
<dbReference type="AlphaFoldDB" id="A0A7Y9IAC0"/>
<evidence type="ECO:0000256" key="4">
    <source>
        <dbReference type="ARBA" id="ARBA00023163"/>
    </source>
</evidence>
<dbReference type="SUPFAM" id="SSF88659">
    <property type="entry name" value="Sigma3 and sigma4 domains of RNA polymerase sigma factors"/>
    <property type="match status" value="1"/>
</dbReference>
<accession>A0A7Y9IAC0</accession>
<dbReference type="Gene3D" id="1.10.1740.10">
    <property type="match status" value="1"/>
</dbReference>
<comment type="caution">
    <text evidence="7">The sequence shown here is derived from an EMBL/GenBank/DDBJ whole genome shotgun (WGS) entry which is preliminary data.</text>
</comment>
<dbReference type="PANTHER" id="PTHR43133:SF25">
    <property type="entry name" value="RNA POLYMERASE SIGMA FACTOR RFAY-RELATED"/>
    <property type="match status" value="1"/>
</dbReference>
<comment type="similarity">
    <text evidence="1">Belongs to the sigma-70 factor family. ECF subfamily.</text>
</comment>
<dbReference type="InterPro" id="IPR013324">
    <property type="entry name" value="RNA_pol_sigma_r3/r4-like"/>
</dbReference>
<feature type="domain" description="RNA polymerase sigma factor 70 region 4 type 2" evidence="6">
    <location>
        <begin position="119"/>
        <end position="171"/>
    </location>
</feature>
<keyword evidence="2" id="KW-0805">Transcription regulation</keyword>
<evidence type="ECO:0000256" key="3">
    <source>
        <dbReference type="ARBA" id="ARBA00023082"/>
    </source>
</evidence>
<organism evidence="7 8">
    <name type="scientific">Microlunatus parietis</name>
    <dbReference type="NCBI Taxonomy" id="682979"/>
    <lineage>
        <taxon>Bacteria</taxon>
        <taxon>Bacillati</taxon>
        <taxon>Actinomycetota</taxon>
        <taxon>Actinomycetes</taxon>
        <taxon>Propionibacteriales</taxon>
        <taxon>Propionibacteriaceae</taxon>
        <taxon>Microlunatus</taxon>
    </lineage>
</organism>
<reference evidence="7 8" key="1">
    <citation type="submission" date="2020-07" db="EMBL/GenBank/DDBJ databases">
        <title>Sequencing the genomes of 1000 actinobacteria strains.</title>
        <authorList>
            <person name="Klenk H.-P."/>
        </authorList>
    </citation>
    <scope>NUCLEOTIDE SEQUENCE [LARGE SCALE GENOMIC DNA]</scope>
    <source>
        <strain evidence="7 8">DSM 22083</strain>
    </source>
</reference>
<dbReference type="Proteomes" id="UP000569914">
    <property type="component" value="Unassembled WGS sequence"/>
</dbReference>